<proteinExistence type="predicted"/>
<reference evidence="1 2" key="1">
    <citation type="submission" date="2023-01" db="EMBL/GenBank/DDBJ databases">
        <title>Novel diversity within Roseofilum (Cyanobacteria; Desertifilaceae) from marine benthic mats with descriptions of four novel species.</title>
        <authorList>
            <person name="Wang Y."/>
            <person name="Berthold D.E."/>
            <person name="Hu J."/>
            <person name="Lefler F.W."/>
            <person name="Laughinghouse H.D. IV."/>
        </authorList>
    </citation>
    <scope>NUCLEOTIDE SEQUENCE [LARGE SCALE GENOMIC DNA]</scope>
    <source>
        <strain evidence="1 2">BLCC-M114</strain>
    </source>
</reference>
<comment type="caution">
    <text evidence="1">The sequence shown here is derived from an EMBL/GenBank/DDBJ whole genome shotgun (WGS) entry which is preliminary data.</text>
</comment>
<protein>
    <submittedName>
        <fullName evidence="1">Uncharacterized protein</fullName>
    </submittedName>
</protein>
<sequence length="329" mass="37303">MKNTNIAHLPNPPEGTESITYTDENGNIYDGDEWGYYDDDIFHPSDRFLAKLKKDRRYARTCKLNSGDMVNDLDEWMPESYLVLVSAGDKVKVANIDGETQIFKRSALTLSTRYVDRLDFQFKSMEFDYIDSDNFEVGDHVLFLAPGSLYNKMSGEIKAETNGIFTVDFGYGVCACDCDSLQKGVKRSVPEKVEPGDLCSYFDKDFLIIGSYYSTAIGAVELLVIGRSAARATIPIKGVELTSKKSDRFNLDLVHIEEAGLNPYDDDVYVTDDSSIYYGLPGRAIYDFDFEFFDVDFEFGIVENVRRTDLGFLIDDDDDDEDYDDDDED</sequence>
<evidence type="ECO:0000313" key="2">
    <source>
        <dbReference type="Proteomes" id="UP001235849"/>
    </source>
</evidence>
<gene>
    <name evidence="1" type="ORF">PMG25_11380</name>
</gene>
<dbReference type="EMBL" id="JAQOSO010000061">
    <property type="protein sequence ID" value="MDJ1174695.1"/>
    <property type="molecule type" value="Genomic_DNA"/>
</dbReference>
<keyword evidence="2" id="KW-1185">Reference proteome</keyword>
<name>A0ABT7B6F7_9CYAN</name>
<evidence type="ECO:0000313" key="1">
    <source>
        <dbReference type="EMBL" id="MDJ1174695.1"/>
    </source>
</evidence>
<dbReference type="RefSeq" id="WP_283767016.1">
    <property type="nucleotide sequence ID" value="NZ_JAQOSO010000061.1"/>
</dbReference>
<organism evidence="1 2">
    <name type="scientific">Roseofilum capinflatum BLCC-M114</name>
    <dbReference type="NCBI Taxonomy" id="3022440"/>
    <lineage>
        <taxon>Bacteria</taxon>
        <taxon>Bacillati</taxon>
        <taxon>Cyanobacteriota</taxon>
        <taxon>Cyanophyceae</taxon>
        <taxon>Desertifilales</taxon>
        <taxon>Desertifilaceae</taxon>
        <taxon>Roseofilum</taxon>
        <taxon>Roseofilum capinflatum</taxon>
    </lineage>
</organism>
<accession>A0ABT7B6F7</accession>
<dbReference type="Proteomes" id="UP001235849">
    <property type="component" value="Unassembled WGS sequence"/>
</dbReference>